<evidence type="ECO:0000313" key="2">
    <source>
        <dbReference type="Proteomes" id="UP000248214"/>
    </source>
</evidence>
<dbReference type="OrthoDB" id="2454002at2"/>
<reference evidence="1 2" key="1">
    <citation type="submission" date="2017-10" db="EMBL/GenBank/DDBJ databases">
        <title>Bacillus sp. nov., a halophilic bacterium isolated from a Keqin Lake.</title>
        <authorList>
            <person name="Wang H."/>
        </authorList>
    </citation>
    <scope>NUCLEOTIDE SEQUENCE [LARGE SCALE GENOMIC DNA]</scope>
    <source>
        <strain evidence="1 2">KQ-12</strain>
    </source>
</reference>
<comment type="caution">
    <text evidence="1">The sequence shown here is derived from an EMBL/GenBank/DDBJ whole genome shotgun (WGS) entry which is preliminary data.</text>
</comment>
<organism evidence="1 2">
    <name type="scientific">Salipaludibacillus keqinensis</name>
    <dbReference type="NCBI Taxonomy" id="2045207"/>
    <lineage>
        <taxon>Bacteria</taxon>
        <taxon>Bacillati</taxon>
        <taxon>Bacillota</taxon>
        <taxon>Bacilli</taxon>
        <taxon>Bacillales</taxon>
        <taxon>Bacillaceae</taxon>
    </lineage>
</organism>
<accession>A0A323T655</accession>
<dbReference type="InterPro" id="IPR058676">
    <property type="entry name" value="YuzK"/>
</dbReference>
<proteinExistence type="predicted"/>
<dbReference type="Pfam" id="PF26149">
    <property type="entry name" value="YuzK"/>
    <property type="match status" value="1"/>
</dbReference>
<sequence length="61" mass="7265">MSEENIRYTDNMEKALQQAHGIGHEAYKNDLDKKIQIEQDREKDYQKSLEVEQELAKKISR</sequence>
<name>A0A323T655_9BACI</name>
<dbReference type="RefSeq" id="WP_110612161.1">
    <property type="nucleotide sequence ID" value="NZ_PDOD01000006.1"/>
</dbReference>
<keyword evidence="2" id="KW-1185">Reference proteome</keyword>
<dbReference type="AlphaFoldDB" id="A0A323T655"/>
<gene>
    <name evidence="1" type="ORF">CR194_19370</name>
</gene>
<evidence type="ECO:0008006" key="3">
    <source>
        <dbReference type="Google" id="ProtNLM"/>
    </source>
</evidence>
<dbReference type="EMBL" id="PDOD01000006">
    <property type="protein sequence ID" value="PYZ91778.1"/>
    <property type="molecule type" value="Genomic_DNA"/>
</dbReference>
<evidence type="ECO:0000313" key="1">
    <source>
        <dbReference type="EMBL" id="PYZ91778.1"/>
    </source>
</evidence>
<dbReference type="Proteomes" id="UP000248214">
    <property type="component" value="Unassembled WGS sequence"/>
</dbReference>
<protein>
    <recommendedName>
        <fullName evidence="3">Small, acid-soluble spore protein tlp</fullName>
    </recommendedName>
</protein>